<dbReference type="VEuPathDB" id="FungiDB:Malapachy_1511"/>
<dbReference type="PANTHER" id="PTHR15492">
    <property type="entry name" value="CYCLIN D1-BINDING PROTEIN 1"/>
    <property type="match status" value="1"/>
</dbReference>
<proteinExistence type="predicted"/>
<dbReference type="Gene3D" id="1.20.1410.10">
    <property type="entry name" value="I/LWEQ domain"/>
    <property type="match status" value="1"/>
</dbReference>
<reference evidence="3 4" key="1">
    <citation type="submission" date="2015-07" db="EMBL/GenBank/DDBJ databases">
        <title>Draft Genome Sequence of Malassezia furfur CBS1878 and Malassezia pachydermatis CBS1879.</title>
        <authorList>
            <person name="Triana S."/>
            <person name="Ohm R."/>
            <person name="Gonzalez A."/>
            <person name="DeCock H."/>
            <person name="Restrepo S."/>
            <person name="Celis A."/>
        </authorList>
    </citation>
    <scope>NUCLEOTIDE SEQUENCE [LARGE SCALE GENOMIC DNA]</scope>
    <source>
        <strain evidence="3 4">CBS 1879</strain>
    </source>
</reference>
<comment type="caution">
    <text evidence="3">The sequence shown here is derived from an EMBL/GenBank/DDBJ whole genome shotgun (WGS) entry which is preliminary data.</text>
</comment>
<dbReference type="OrthoDB" id="5978656at2759"/>
<dbReference type="RefSeq" id="XP_017990747.1">
    <property type="nucleotide sequence ID" value="XM_018136015.1"/>
</dbReference>
<sequence length="428" mass="46447">MSSSSSARQELPSTLLRLCVLCASSLQAMDPASVPDEAIDNDTAKTDGQVLSTQIHHDVITILQKVRKDTTGLSLAMRPSAKADPNAGPLDGVDDASIASAMHLLKALANEAVPKLVFLANLATKHQRVYALSEAASHDETIELAKSMGAQLVLGEGAKGAQSRTASVGTLFAAHVRRIVSDVVEKIAELCQSFMDQRTREVLHRAQQKREGATSAQPPAMPPPTRAASLQLTKHIWTICDNAEGDVSSATPFMGRLPRNNFEAMCMEWRQSELELRDGLQELDEAVQQDENEVAAEDENENEDEDEEEERGLESMWEHAGTLTADEKIVATQILALLRAGLDMFKQLYKSLDKATYDGDQGQIFAEALVSAQDDLIATALYEGDYEDAASFQKAIDTYMDACRSFHASVPGAPGWASVQAAYDAIQL</sequence>
<name>A0A0M9VNA5_9BASI</name>
<accession>A0A0M9VNA5</accession>
<gene>
    <name evidence="3" type="ORF">Malapachy_1511</name>
</gene>
<evidence type="ECO:0000313" key="4">
    <source>
        <dbReference type="Proteomes" id="UP000037751"/>
    </source>
</evidence>
<keyword evidence="4" id="KW-1185">Reference proteome</keyword>
<keyword evidence="2" id="KW-0732">Signal</keyword>
<evidence type="ECO:0000313" key="3">
    <source>
        <dbReference type="EMBL" id="KOS13115.1"/>
    </source>
</evidence>
<feature type="compositionally biased region" description="Acidic residues" evidence="1">
    <location>
        <begin position="290"/>
        <end position="311"/>
    </location>
</feature>
<feature type="region of interest" description="Disordered" evidence="1">
    <location>
        <begin position="202"/>
        <end position="226"/>
    </location>
</feature>
<evidence type="ECO:0000256" key="2">
    <source>
        <dbReference type="SAM" id="SignalP"/>
    </source>
</evidence>
<dbReference type="InterPro" id="IPR026907">
    <property type="entry name" value="GCIP-like"/>
</dbReference>
<dbReference type="AlphaFoldDB" id="A0A0M9VNA5"/>
<evidence type="ECO:0000256" key="1">
    <source>
        <dbReference type="SAM" id="MobiDB-lite"/>
    </source>
</evidence>
<feature type="signal peptide" evidence="2">
    <location>
        <begin position="1"/>
        <end position="28"/>
    </location>
</feature>
<dbReference type="PANTHER" id="PTHR15492:SF1">
    <property type="entry name" value="CYCLIN-D1-BINDING PROTEIN 1"/>
    <property type="match status" value="1"/>
</dbReference>
<feature type="chain" id="PRO_5005839368" evidence="2">
    <location>
        <begin position="29"/>
        <end position="428"/>
    </location>
</feature>
<protein>
    <submittedName>
        <fullName evidence="3">Uncharacterized protein</fullName>
    </submittedName>
</protein>
<feature type="region of interest" description="Disordered" evidence="1">
    <location>
        <begin position="290"/>
        <end position="313"/>
    </location>
</feature>
<dbReference type="Proteomes" id="UP000037751">
    <property type="component" value="Unassembled WGS sequence"/>
</dbReference>
<dbReference type="EMBL" id="LGAV01000007">
    <property type="protein sequence ID" value="KOS13115.1"/>
    <property type="molecule type" value="Genomic_DNA"/>
</dbReference>
<organism evidence="3 4">
    <name type="scientific">Malassezia pachydermatis</name>
    <dbReference type="NCBI Taxonomy" id="77020"/>
    <lineage>
        <taxon>Eukaryota</taxon>
        <taxon>Fungi</taxon>
        <taxon>Dikarya</taxon>
        <taxon>Basidiomycota</taxon>
        <taxon>Ustilaginomycotina</taxon>
        <taxon>Malasseziomycetes</taxon>
        <taxon>Malasseziales</taxon>
        <taxon>Malasseziaceae</taxon>
        <taxon>Malassezia</taxon>
    </lineage>
</organism>
<dbReference type="GO" id="GO:0005634">
    <property type="term" value="C:nucleus"/>
    <property type="evidence" value="ECO:0007669"/>
    <property type="project" value="TreeGrafter"/>
</dbReference>
<feature type="compositionally biased region" description="Basic and acidic residues" evidence="1">
    <location>
        <begin position="202"/>
        <end position="212"/>
    </location>
</feature>
<dbReference type="STRING" id="77020.A0A0M9VNA5"/>
<dbReference type="GeneID" id="28727890"/>